<dbReference type="EC" id="5.4.99.5" evidence="1"/>
<keyword evidence="2" id="KW-0413">Isomerase</keyword>
<organism evidence="4 5">
    <name type="scientific">Roseivivax jejudonensis</name>
    <dbReference type="NCBI Taxonomy" id="1529041"/>
    <lineage>
        <taxon>Bacteria</taxon>
        <taxon>Pseudomonadati</taxon>
        <taxon>Pseudomonadota</taxon>
        <taxon>Alphaproteobacteria</taxon>
        <taxon>Rhodobacterales</taxon>
        <taxon>Roseobacteraceae</taxon>
        <taxon>Roseivivax</taxon>
    </lineage>
</organism>
<keyword evidence="4" id="KW-0456">Lyase</keyword>
<evidence type="ECO:0000256" key="2">
    <source>
        <dbReference type="ARBA" id="ARBA00023235"/>
    </source>
</evidence>
<evidence type="ECO:0000313" key="4">
    <source>
        <dbReference type="EMBL" id="SLN61328.1"/>
    </source>
</evidence>
<dbReference type="InterPro" id="IPR036263">
    <property type="entry name" value="Chorismate_II_sf"/>
</dbReference>
<dbReference type="EMBL" id="FWFK01000005">
    <property type="protein sequence ID" value="SLN61328.1"/>
    <property type="molecule type" value="Genomic_DNA"/>
</dbReference>
<dbReference type="Gene3D" id="1.20.59.10">
    <property type="entry name" value="Chorismate mutase"/>
    <property type="match status" value="1"/>
</dbReference>
<evidence type="ECO:0000313" key="5">
    <source>
        <dbReference type="Proteomes" id="UP000193570"/>
    </source>
</evidence>
<dbReference type="InterPro" id="IPR051331">
    <property type="entry name" value="Chorismate_mutase-related"/>
</dbReference>
<name>A0A1X6ZTN3_9RHOB</name>
<dbReference type="RefSeq" id="WP_085792775.1">
    <property type="nucleotide sequence ID" value="NZ_FWFK01000005.1"/>
</dbReference>
<accession>A0A1X6ZTN3</accession>
<dbReference type="GO" id="GO:0046417">
    <property type="term" value="P:chorismate metabolic process"/>
    <property type="evidence" value="ECO:0007669"/>
    <property type="project" value="InterPro"/>
</dbReference>
<dbReference type="PANTHER" id="PTHR38041:SF1">
    <property type="entry name" value="CHORISMATE MUTASE"/>
    <property type="match status" value="1"/>
</dbReference>
<dbReference type="Proteomes" id="UP000193570">
    <property type="component" value="Unassembled WGS sequence"/>
</dbReference>
<dbReference type="GO" id="GO:0009697">
    <property type="term" value="P:salicylic acid biosynthetic process"/>
    <property type="evidence" value="ECO:0007669"/>
    <property type="project" value="TreeGrafter"/>
</dbReference>
<dbReference type="GO" id="GO:0016829">
    <property type="term" value="F:lyase activity"/>
    <property type="evidence" value="ECO:0007669"/>
    <property type="project" value="UniProtKB-KW"/>
</dbReference>
<dbReference type="InterPro" id="IPR036979">
    <property type="entry name" value="CM_dom_sf"/>
</dbReference>
<dbReference type="GO" id="GO:0004106">
    <property type="term" value="F:chorismate mutase activity"/>
    <property type="evidence" value="ECO:0007669"/>
    <property type="project" value="UniProtKB-EC"/>
</dbReference>
<proteinExistence type="predicted"/>
<evidence type="ECO:0000259" key="3">
    <source>
        <dbReference type="PROSITE" id="PS51168"/>
    </source>
</evidence>
<dbReference type="PANTHER" id="PTHR38041">
    <property type="entry name" value="CHORISMATE MUTASE"/>
    <property type="match status" value="1"/>
</dbReference>
<dbReference type="InterPro" id="IPR002701">
    <property type="entry name" value="CM_II_prokaryot"/>
</dbReference>
<reference evidence="4 5" key="1">
    <citation type="submission" date="2017-03" db="EMBL/GenBank/DDBJ databases">
        <authorList>
            <person name="Afonso C.L."/>
            <person name="Miller P.J."/>
            <person name="Scott M.A."/>
            <person name="Spackman E."/>
            <person name="Goraichik I."/>
            <person name="Dimitrov K.M."/>
            <person name="Suarez D.L."/>
            <person name="Swayne D.E."/>
        </authorList>
    </citation>
    <scope>NUCLEOTIDE SEQUENCE [LARGE SCALE GENOMIC DNA]</scope>
    <source>
        <strain evidence="4 5">CECT 8625</strain>
    </source>
</reference>
<dbReference type="OrthoDB" id="514491at2"/>
<dbReference type="AlphaFoldDB" id="A0A1X6ZTN3"/>
<keyword evidence="4" id="KW-0670">Pyruvate</keyword>
<dbReference type="SUPFAM" id="SSF48600">
    <property type="entry name" value="Chorismate mutase II"/>
    <property type="match status" value="1"/>
</dbReference>
<feature type="domain" description="Chorismate mutase" evidence="3">
    <location>
        <begin position="4"/>
        <end position="95"/>
    </location>
</feature>
<sequence length="97" mass="10987">MRDPETLSDMAALRSEIDATDRELVDMLAHRSRLIDRAAVLKPAENLPARIDARVEEVVGNIRRRAVAHGLDPDLAEALWRHLIDWSIRREEATLGP</sequence>
<protein>
    <recommendedName>
        <fullName evidence="1">chorismate mutase</fullName>
        <ecNumber evidence="1">5.4.99.5</ecNumber>
    </recommendedName>
</protein>
<dbReference type="SMART" id="SM00830">
    <property type="entry name" value="CM_2"/>
    <property type="match status" value="1"/>
</dbReference>
<gene>
    <name evidence="4" type="ORF">ROJ8625_03123</name>
</gene>
<dbReference type="PROSITE" id="PS51168">
    <property type="entry name" value="CHORISMATE_MUT_2"/>
    <property type="match status" value="1"/>
</dbReference>
<dbReference type="Pfam" id="PF01817">
    <property type="entry name" value="CM_2"/>
    <property type="match status" value="1"/>
</dbReference>
<keyword evidence="5" id="KW-1185">Reference proteome</keyword>
<evidence type="ECO:0000256" key="1">
    <source>
        <dbReference type="ARBA" id="ARBA00012404"/>
    </source>
</evidence>